<gene>
    <name evidence="1" type="ORF">CP500_011035</name>
</gene>
<reference evidence="1" key="1">
    <citation type="submission" date="2017-10" db="EMBL/GenBank/DDBJ databases">
        <title>Draft genome sequence of the planktic cyanobacteria Tychonema bourrellyi isolated from alpine lentic freshwater.</title>
        <authorList>
            <person name="Tett A."/>
            <person name="Armanini F."/>
            <person name="Asnicar F."/>
            <person name="Boscaini A."/>
            <person name="Pasolli E."/>
            <person name="Zolfo M."/>
            <person name="Donati C."/>
            <person name="Salmaso N."/>
            <person name="Segata N."/>
        </authorList>
    </citation>
    <scope>NUCLEOTIDE SEQUENCE</scope>
    <source>
        <strain evidence="1">FEM_GT703</strain>
    </source>
</reference>
<dbReference type="Proteomes" id="UP000226442">
    <property type="component" value="Unassembled WGS sequence"/>
</dbReference>
<name>A0A2G4F0W2_9CYAN</name>
<proteinExistence type="predicted"/>
<protein>
    <submittedName>
        <fullName evidence="1">Uncharacterized protein</fullName>
    </submittedName>
</protein>
<dbReference type="AlphaFoldDB" id="A0A2G4F0W2"/>
<organism evidence="1 2">
    <name type="scientific">Tychonema bourrellyi FEM_GT703</name>
    <dbReference type="NCBI Taxonomy" id="2040638"/>
    <lineage>
        <taxon>Bacteria</taxon>
        <taxon>Bacillati</taxon>
        <taxon>Cyanobacteriota</taxon>
        <taxon>Cyanophyceae</taxon>
        <taxon>Oscillatoriophycideae</taxon>
        <taxon>Oscillatoriales</taxon>
        <taxon>Microcoleaceae</taxon>
        <taxon>Tychonema</taxon>
    </lineage>
</organism>
<sequence>MLIIHKELNMKFSADRTEKKGPLGGAYYETYIKITLTPEEENIANKQGIMSSRIFGSMRNSDDPETREAFSLCGRLEITMEDLINGITVKVGSGKELGRLAAFEDLIKQRCKNFKSNLEADQFFGSGGSKDEEEL</sequence>
<comment type="caution">
    <text evidence="1">The sequence shown here is derived from an EMBL/GenBank/DDBJ whole genome shotgun (WGS) entry which is preliminary data.</text>
</comment>
<keyword evidence="2" id="KW-1185">Reference proteome</keyword>
<evidence type="ECO:0000313" key="2">
    <source>
        <dbReference type="Proteomes" id="UP000226442"/>
    </source>
</evidence>
<evidence type="ECO:0000313" key="1">
    <source>
        <dbReference type="EMBL" id="PHX55400.1"/>
    </source>
</evidence>
<dbReference type="EMBL" id="NXIB02000054">
    <property type="protein sequence ID" value="PHX55400.1"/>
    <property type="molecule type" value="Genomic_DNA"/>
</dbReference>
<accession>A0A2G4F0W2</accession>